<gene>
    <name evidence="1" type="ORF">Patl1_09579</name>
</gene>
<comment type="caution">
    <text evidence="1">The sequence shown here is derived from an EMBL/GenBank/DDBJ whole genome shotgun (WGS) entry which is preliminary data.</text>
</comment>
<dbReference type="EMBL" id="CM047908">
    <property type="protein sequence ID" value="KAJ0082360.1"/>
    <property type="molecule type" value="Genomic_DNA"/>
</dbReference>
<reference evidence="2" key="1">
    <citation type="journal article" date="2023" name="G3 (Bethesda)">
        <title>Genome assembly and association tests identify interacting loci associated with vigor, precocity, and sex in interspecific pistachio rootstocks.</title>
        <authorList>
            <person name="Palmer W."/>
            <person name="Jacygrad E."/>
            <person name="Sagayaradj S."/>
            <person name="Cavanaugh K."/>
            <person name="Han R."/>
            <person name="Bertier L."/>
            <person name="Beede B."/>
            <person name="Kafkas S."/>
            <person name="Golino D."/>
            <person name="Preece J."/>
            <person name="Michelmore R."/>
        </authorList>
    </citation>
    <scope>NUCLEOTIDE SEQUENCE [LARGE SCALE GENOMIC DNA]</scope>
</reference>
<protein>
    <submittedName>
        <fullName evidence="1">Uncharacterized protein</fullName>
    </submittedName>
</protein>
<evidence type="ECO:0000313" key="1">
    <source>
        <dbReference type="EMBL" id="KAJ0082360.1"/>
    </source>
</evidence>
<sequence length="136" mass="15211">MALQDAINTRIGEWGAKGLSGGQKRRVSICIEILTRPKFLFLDEPTSRLDSAVYFGLASMANEFFALNGFPCPTLQNPSDHFLKTINKDFQKFHTNTDNFTGFEEGLDDGILPTEEAIDHILIKSYKSSGSYEPNM</sequence>
<evidence type="ECO:0000313" key="2">
    <source>
        <dbReference type="Proteomes" id="UP001164250"/>
    </source>
</evidence>
<accession>A0ACC1A5X7</accession>
<name>A0ACC1A5X7_9ROSI</name>
<organism evidence="1 2">
    <name type="scientific">Pistacia atlantica</name>
    <dbReference type="NCBI Taxonomy" id="434234"/>
    <lineage>
        <taxon>Eukaryota</taxon>
        <taxon>Viridiplantae</taxon>
        <taxon>Streptophyta</taxon>
        <taxon>Embryophyta</taxon>
        <taxon>Tracheophyta</taxon>
        <taxon>Spermatophyta</taxon>
        <taxon>Magnoliopsida</taxon>
        <taxon>eudicotyledons</taxon>
        <taxon>Gunneridae</taxon>
        <taxon>Pentapetalae</taxon>
        <taxon>rosids</taxon>
        <taxon>malvids</taxon>
        <taxon>Sapindales</taxon>
        <taxon>Anacardiaceae</taxon>
        <taxon>Pistacia</taxon>
    </lineage>
</organism>
<keyword evidence="2" id="KW-1185">Reference proteome</keyword>
<dbReference type="Proteomes" id="UP001164250">
    <property type="component" value="Chromosome 12"/>
</dbReference>
<proteinExistence type="predicted"/>